<dbReference type="GO" id="GO:0005737">
    <property type="term" value="C:cytoplasm"/>
    <property type="evidence" value="ECO:0007669"/>
    <property type="project" value="UniProtKB-SubCell"/>
</dbReference>
<keyword evidence="5" id="KW-1185">Reference proteome</keyword>
<dbReference type="OrthoDB" id="9788959at2"/>
<dbReference type="SUPFAM" id="SSF52402">
    <property type="entry name" value="Adenine nucleotide alpha hydrolases-like"/>
    <property type="match status" value="1"/>
</dbReference>
<feature type="domain" description="UspA" evidence="3">
    <location>
        <begin position="1"/>
        <end position="142"/>
    </location>
</feature>
<dbReference type="AlphaFoldDB" id="A0A2V4XC25"/>
<evidence type="ECO:0000256" key="2">
    <source>
        <dbReference type="PIRNR" id="PIRNR006276"/>
    </source>
</evidence>
<dbReference type="InterPro" id="IPR014729">
    <property type="entry name" value="Rossmann-like_a/b/a_fold"/>
</dbReference>
<sequence>MKNILVAIDLKGNDQVLIDKATSFAEKFNSKVWIIHIAAPDPDFVGFSVGPQYIRDSRASELKQEHRQLERFSEALEKQGIASEGLLVQGATIEMILKEAEKLKIDLIISGYQDHGFFYKALYGSVSNSLIKASKIPVLIVPID</sequence>
<dbReference type="PANTHER" id="PTHR46268:SF6">
    <property type="entry name" value="UNIVERSAL STRESS PROTEIN UP12"/>
    <property type="match status" value="1"/>
</dbReference>
<keyword evidence="2" id="KW-0963">Cytoplasm</keyword>
<dbReference type="Pfam" id="PF00582">
    <property type="entry name" value="Usp"/>
    <property type="match status" value="1"/>
</dbReference>
<name>A0A2V4XC25_9FLAO</name>
<dbReference type="CDD" id="cd00293">
    <property type="entry name" value="USP-like"/>
    <property type="match status" value="1"/>
</dbReference>
<gene>
    <name evidence="4" type="ORF">DFQ11_1011023</name>
</gene>
<evidence type="ECO:0000313" key="5">
    <source>
        <dbReference type="Proteomes" id="UP000248054"/>
    </source>
</evidence>
<dbReference type="InterPro" id="IPR006015">
    <property type="entry name" value="Universal_stress_UspA"/>
</dbReference>
<dbReference type="EMBL" id="QJTD01000001">
    <property type="protein sequence ID" value="PYE83585.1"/>
    <property type="molecule type" value="Genomic_DNA"/>
</dbReference>
<evidence type="ECO:0000256" key="1">
    <source>
        <dbReference type="ARBA" id="ARBA00008791"/>
    </source>
</evidence>
<protein>
    <recommendedName>
        <fullName evidence="2">Universal stress protein</fullName>
    </recommendedName>
</protein>
<dbReference type="InterPro" id="IPR006016">
    <property type="entry name" value="UspA"/>
</dbReference>
<dbReference type="PANTHER" id="PTHR46268">
    <property type="entry name" value="STRESS RESPONSE PROTEIN NHAX"/>
    <property type="match status" value="1"/>
</dbReference>
<comment type="caution">
    <text evidence="4">The sequence shown here is derived from an EMBL/GenBank/DDBJ whole genome shotgun (WGS) entry which is preliminary data.</text>
</comment>
<comment type="similarity">
    <text evidence="1 2">Belongs to the universal stress protein A family.</text>
</comment>
<evidence type="ECO:0000259" key="3">
    <source>
        <dbReference type="Pfam" id="PF00582"/>
    </source>
</evidence>
<organism evidence="4 5">
    <name type="scientific">Winogradskyella epiphytica</name>
    <dbReference type="NCBI Taxonomy" id="262005"/>
    <lineage>
        <taxon>Bacteria</taxon>
        <taxon>Pseudomonadati</taxon>
        <taxon>Bacteroidota</taxon>
        <taxon>Flavobacteriia</taxon>
        <taxon>Flavobacteriales</taxon>
        <taxon>Flavobacteriaceae</taxon>
        <taxon>Winogradskyella</taxon>
    </lineage>
</organism>
<dbReference type="Proteomes" id="UP000248054">
    <property type="component" value="Unassembled WGS sequence"/>
</dbReference>
<comment type="subcellular location">
    <subcellularLocation>
        <location evidence="2">Cytoplasm</location>
    </subcellularLocation>
</comment>
<dbReference type="PRINTS" id="PR01438">
    <property type="entry name" value="UNVRSLSTRESS"/>
</dbReference>
<evidence type="ECO:0000313" key="4">
    <source>
        <dbReference type="EMBL" id="PYE83585.1"/>
    </source>
</evidence>
<accession>A0A2V4XC25</accession>
<dbReference type="PIRSF" id="PIRSF006276">
    <property type="entry name" value="UspA"/>
    <property type="match status" value="1"/>
</dbReference>
<dbReference type="Gene3D" id="3.40.50.620">
    <property type="entry name" value="HUPs"/>
    <property type="match status" value="1"/>
</dbReference>
<proteinExistence type="inferred from homology"/>
<reference evidence="4 5" key="1">
    <citation type="submission" date="2018-06" db="EMBL/GenBank/DDBJ databases">
        <title>Genomic Encyclopedia of Type Strains, Phase III (KMG-III): the genomes of soil and plant-associated and newly described type strains.</title>
        <authorList>
            <person name="Whitman W."/>
        </authorList>
    </citation>
    <scope>NUCLEOTIDE SEQUENCE [LARGE SCALE GENOMIC DNA]</scope>
    <source>
        <strain evidence="4 5">CECT 7945</strain>
    </source>
</reference>
<dbReference type="RefSeq" id="WP_110474730.1">
    <property type="nucleotide sequence ID" value="NZ_BMWQ01000001.1"/>
</dbReference>